<dbReference type="Proteomes" id="UP001383192">
    <property type="component" value="Unassembled WGS sequence"/>
</dbReference>
<keyword evidence="2" id="KW-1185">Reference proteome</keyword>
<gene>
    <name evidence="1" type="ORF">VNI00_018817</name>
</gene>
<evidence type="ECO:0008006" key="3">
    <source>
        <dbReference type="Google" id="ProtNLM"/>
    </source>
</evidence>
<protein>
    <recommendedName>
        <fullName evidence="3">MYND-type domain-containing protein</fullName>
    </recommendedName>
</protein>
<evidence type="ECO:0000313" key="1">
    <source>
        <dbReference type="EMBL" id="KAK7016782.1"/>
    </source>
</evidence>
<sequence length="504" mass="56421">MSPKTSDATRWHFDVRYVPIEPNPCHVLFIVNMKGTKKHVERLPVGLDKQTSGIKFFPEIASEAAPEVAKALIHAFKQHLGGTDTLPFGPSGSLSTDDRSLAQAVGTELRKLGIEQERSKIEYKHLISFARGHFEATFKDLKKQFGATDKVTQLLGTPESIGFLNFRSCNLEARRPEEDPFDESVQRLLEYMHSLLNARPAISLSKLDHKLDEEMDKLRRLFHSKPTPMVEEEADRGVPESQLDFALRLQAGIDCDPDRRGAWEYFIKTATNPSAAHVTRSIAHALLMDWHLKSPDLRNRNLFLAAHHASQALIYSDGRPSPAVIFFAEKEMHKRVEMGDLPVLRHMYEKVWEAREKRQTEYKAELATGQEKRLATPNRYRCAAVGCGVEADRGKMLQQCGGKCDPDKKPKTSDWKNHKAFCKPGMPCSVIDTGTPSTGLGKGTKKGALGVPVTTADGTSTFLTTSTIGSSELKEIRDLARTMSRGSDVRVDLPVNLQMERYEI</sequence>
<evidence type="ECO:0000313" key="2">
    <source>
        <dbReference type="Proteomes" id="UP001383192"/>
    </source>
</evidence>
<name>A0AAW0AVT4_9AGAR</name>
<proteinExistence type="predicted"/>
<reference evidence="1 2" key="1">
    <citation type="submission" date="2024-01" db="EMBL/GenBank/DDBJ databases">
        <title>A draft genome for a cacao thread blight-causing isolate of Paramarasmius palmivorus.</title>
        <authorList>
            <person name="Baruah I.K."/>
            <person name="Bukari Y."/>
            <person name="Amoako-Attah I."/>
            <person name="Meinhardt L.W."/>
            <person name="Bailey B.A."/>
            <person name="Cohen S.P."/>
        </authorList>
    </citation>
    <scope>NUCLEOTIDE SEQUENCE [LARGE SCALE GENOMIC DNA]</scope>
    <source>
        <strain evidence="1 2">GH-12</strain>
    </source>
</reference>
<dbReference type="EMBL" id="JAYKXP010000276">
    <property type="protein sequence ID" value="KAK7016782.1"/>
    <property type="molecule type" value="Genomic_DNA"/>
</dbReference>
<accession>A0AAW0AVT4</accession>
<organism evidence="1 2">
    <name type="scientific">Paramarasmius palmivorus</name>
    <dbReference type="NCBI Taxonomy" id="297713"/>
    <lineage>
        <taxon>Eukaryota</taxon>
        <taxon>Fungi</taxon>
        <taxon>Dikarya</taxon>
        <taxon>Basidiomycota</taxon>
        <taxon>Agaricomycotina</taxon>
        <taxon>Agaricomycetes</taxon>
        <taxon>Agaricomycetidae</taxon>
        <taxon>Agaricales</taxon>
        <taxon>Marasmiineae</taxon>
        <taxon>Marasmiaceae</taxon>
        <taxon>Paramarasmius</taxon>
    </lineage>
</organism>
<comment type="caution">
    <text evidence="1">The sequence shown here is derived from an EMBL/GenBank/DDBJ whole genome shotgun (WGS) entry which is preliminary data.</text>
</comment>
<dbReference type="AlphaFoldDB" id="A0AAW0AVT4"/>